<dbReference type="Pfam" id="PF12929">
    <property type="entry name" value="Mid1"/>
    <property type="match status" value="1"/>
</dbReference>
<feature type="compositionally biased region" description="Polar residues" evidence="1">
    <location>
        <begin position="373"/>
        <end position="398"/>
    </location>
</feature>
<accession>A0A0C3BPY6</accession>
<keyword evidence="2" id="KW-0732">Signal</keyword>
<reference evidence="3 4" key="1">
    <citation type="submission" date="2014-04" db="EMBL/GenBank/DDBJ databases">
        <authorList>
            <consortium name="DOE Joint Genome Institute"/>
            <person name="Kuo A."/>
            <person name="Tarkka M."/>
            <person name="Buscot F."/>
            <person name="Kohler A."/>
            <person name="Nagy L.G."/>
            <person name="Floudas D."/>
            <person name="Copeland A."/>
            <person name="Barry K.W."/>
            <person name="Cichocki N."/>
            <person name="Veneault-Fourrey C."/>
            <person name="LaButti K."/>
            <person name="Lindquist E.A."/>
            <person name="Lipzen A."/>
            <person name="Lundell T."/>
            <person name="Morin E."/>
            <person name="Murat C."/>
            <person name="Sun H."/>
            <person name="Tunlid A."/>
            <person name="Henrissat B."/>
            <person name="Grigoriev I.V."/>
            <person name="Hibbett D.S."/>
            <person name="Martin F."/>
            <person name="Nordberg H.P."/>
            <person name="Cantor M.N."/>
            <person name="Hua S.X."/>
        </authorList>
    </citation>
    <scope>NUCLEOTIDE SEQUENCE [LARGE SCALE GENOMIC DNA]</scope>
    <source>
        <strain evidence="3 4">F 1598</strain>
    </source>
</reference>
<evidence type="ECO:0008006" key="5">
    <source>
        <dbReference type="Google" id="ProtNLM"/>
    </source>
</evidence>
<keyword evidence="4" id="KW-1185">Reference proteome</keyword>
<feature type="compositionally biased region" description="Low complexity" evidence="1">
    <location>
        <begin position="360"/>
        <end position="372"/>
    </location>
</feature>
<dbReference type="STRING" id="765440.A0A0C3BPY6"/>
<dbReference type="InParanoid" id="A0A0C3BPY6"/>
<protein>
    <recommendedName>
        <fullName evidence="5">FZ domain-containing protein</fullName>
    </recommendedName>
</protein>
<dbReference type="GO" id="GO:0098703">
    <property type="term" value="P:calcium ion import across plasma membrane"/>
    <property type="evidence" value="ECO:0007669"/>
    <property type="project" value="InterPro"/>
</dbReference>
<dbReference type="InterPro" id="IPR024338">
    <property type="entry name" value="MID1/Yam8"/>
</dbReference>
<dbReference type="OrthoDB" id="5405745at2759"/>
<dbReference type="EMBL" id="KN833010">
    <property type="protein sequence ID" value="KIM79387.1"/>
    <property type="molecule type" value="Genomic_DNA"/>
</dbReference>
<evidence type="ECO:0000313" key="4">
    <source>
        <dbReference type="Proteomes" id="UP000054166"/>
    </source>
</evidence>
<proteinExistence type="predicted"/>
<feature type="region of interest" description="Disordered" evidence="1">
    <location>
        <begin position="360"/>
        <end position="398"/>
    </location>
</feature>
<dbReference type="HOGENOM" id="CLU_045143_0_0_1"/>
<dbReference type="GO" id="GO:0005262">
    <property type="term" value="F:calcium channel activity"/>
    <property type="evidence" value="ECO:0007669"/>
    <property type="project" value="InterPro"/>
</dbReference>
<organism evidence="3 4">
    <name type="scientific">Piloderma croceum (strain F 1598)</name>
    <dbReference type="NCBI Taxonomy" id="765440"/>
    <lineage>
        <taxon>Eukaryota</taxon>
        <taxon>Fungi</taxon>
        <taxon>Dikarya</taxon>
        <taxon>Basidiomycota</taxon>
        <taxon>Agaricomycotina</taxon>
        <taxon>Agaricomycetes</taxon>
        <taxon>Agaricomycetidae</taxon>
        <taxon>Atheliales</taxon>
        <taxon>Atheliaceae</taxon>
        <taxon>Piloderma</taxon>
    </lineage>
</organism>
<sequence length="471" mass="49272">MLPHALLCLLQAALITAQTRQQLSLNSLSSFSPQSLPNPPAFSLPSSDALAVSVAVCSGDLQSSLPRFFVTNDTSVGIPGSGGGTNVFEIFLDAGLGNWTGLASNGGVLAVENAGQTSFEVGVSNTGPLHQHLNTPPLLGDTTSNGAILFSPPFAPAPNEQPTYPNYTLPLANLTPPTPPSSPNFTLILSPTSSSLAAGLQTGCKLASIQSSGNQISQTPWLRDQDGWRSQWLIGSLTSATNYTAFVIRDSTKVSGPIYLVTKSAAFSCPLVHSLPFCPSVSYAVPLSQPSNANPAYDANTLPSSVTQPLLTYMTNFTTTLLTFACGRDMYSPLQSCADCQTAYRKWLCSVSFTRCSEASPGSASSTSQTTGIPQQPLSALFPQPTNASDRNSNLSGSESPYTTLLPCLETCTAVDRACPSFIGFKCPVVRFNAATSYGVGFIDSGKDGVQGQGSAGTAQDMWGNIWCNGS</sequence>
<feature type="signal peptide" evidence="2">
    <location>
        <begin position="1"/>
        <end position="17"/>
    </location>
</feature>
<name>A0A0C3BPY6_PILCF</name>
<evidence type="ECO:0000256" key="1">
    <source>
        <dbReference type="SAM" id="MobiDB-lite"/>
    </source>
</evidence>
<dbReference type="Proteomes" id="UP000054166">
    <property type="component" value="Unassembled WGS sequence"/>
</dbReference>
<dbReference type="PANTHER" id="PTHR39142">
    <property type="entry name" value="MID1P"/>
    <property type="match status" value="1"/>
</dbReference>
<dbReference type="PANTHER" id="PTHR39142:SF1">
    <property type="entry name" value="AEL197CP"/>
    <property type="match status" value="1"/>
</dbReference>
<gene>
    <name evidence="3" type="ORF">PILCRDRAFT_823657</name>
</gene>
<feature type="chain" id="PRO_5002172788" description="FZ domain-containing protein" evidence="2">
    <location>
        <begin position="18"/>
        <end position="471"/>
    </location>
</feature>
<dbReference type="AlphaFoldDB" id="A0A0C3BPY6"/>
<reference evidence="4" key="2">
    <citation type="submission" date="2015-01" db="EMBL/GenBank/DDBJ databases">
        <title>Evolutionary Origins and Diversification of the Mycorrhizal Mutualists.</title>
        <authorList>
            <consortium name="DOE Joint Genome Institute"/>
            <consortium name="Mycorrhizal Genomics Consortium"/>
            <person name="Kohler A."/>
            <person name="Kuo A."/>
            <person name="Nagy L.G."/>
            <person name="Floudas D."/>
            <person name="Copeland A."/>
            <person name="Barry K.W."/>
            <person name="Cichocki N."/>
            <person name="Veneault-Fourrey C."/>
            <person name="LaButti K."/>
            <person name="Lindquist E.A."/>
            <person name="Lipzen A."/>
            <person name="Lundell T."/>
            <person name="Morin E."/>
            <person name="Murat C."/>
            <person name="Riley R."/>
            <person name="Ohm R."/>
            <person name="Sun H."/>
            <person name="Tunlid A."/>
            <person name="Henrissat B."/>
            <person name="Grigoriev I.V."/>
            <person name="Hibbett D.S."/>
            <person name="Martin F."/>
        </authorList>
    </citation>
    <scope>NUCLEOTIDE SEQUENCE [LARGE SCALE GENOMIC DNA]</scope>
    <source>
        <strain evidence="4">F 1598</strain>
    </source>
</reference>
<evidence type="ECO:0000256" key="2">
    <source>
        <dbReference type="SAM" id="SignalP"/>
    </source>
</evidence>
<evidence type="ECO:0000313" key="3">
    <source>
        <dbReference type="EMBL" id="KIM79387.1"/>
    </source>
</evidence>